<organism evidence="1 2">
    <name type="scientific">Immersiella caudata</name>
    <dbReference type="NCBI Taxonomy" id="314043"/>
    <lineage>
        <taxon>Eukaryota</taxon>
        <taxon>Fungi</taxon>
        <taxon>Dikarya</taxon>
        <taxon>Ascomycota</taxon>
        <taxon>Pezizomycotina</taxon>
        <taxon>Sordariomycetes</taxon>
        <taxon>Sordariomycetidae</taxon>
        <taxon>Sordariales</taxon>
        <taxon>Lasiosphaeriaceae</taxon>
        <taxon>Immersiella</taxon>
    </lineage>
</organism>
<protein>
    <submittedName>
        <fullName evidence="1">Uncharacterized protein</fullName>
    </submittedName>
</protein>
<dbReference type="Proteomes" id="UP001175000">
    <property type="component" value="Unassembled WGS sequence"/>
</dbReference>
<reference evidence="1" key="1">
    <citation type="submission" date="2023-06" db="EMBL/GenBank/DDBJ databases">
        <title>Genome-scale phylogeny and comparative genomics of the fungal order Sordariales.</title>
        <authorList>
            <consortium name="Lawrence Berkeley National Laboratory"/>
            <person name="Hensen N."/>
            <person name="Bonometti L."/>
            <person name="Westerberg I."/>
            <person name="Brannstrom I.O."/>
            <person name="Guillou S."/>
            <person name="Cros-Aarteil S."/>
            <person name="Calhoun S."/>
            <person name="Haridas S."/>
            <person name="Kuo A."/>
            <person name="Mondo S."/>
            <person name="Pangilinan J."/>
            <person name="Riley R."/>
            <person name="Labutti K."/>
            <person name="Andreopoulos B."/>
            <person name="Lipzen A."/>
            <person name="Chen C."/>
            <person name="Yanf M."/>
            <person name="Daum C."/>
            <person name="Ng V."/>
            <person name="Clum A."/>
            <person name="Steindorff A."/>
            <person name="Ohm R."/>
            <person name="Martin F."/>
            <person name="Silar P."/>
            <person name="Natvig D."/>
            <person name="Lalanne C."/>
            <person name="Gautier V."/>
            <person name="Ament-Velasquez S.L."/>
            <person name="Kruys A."/>
            <person name="Hutchinson M.I."/>
            <person name="Powell A.J."/>
            <person name="Barry K."/>
            <person name="Miller A.N."/>
            <person name="Grigoriev I.V."/>
            <person name="Debuchy R."/>
            <person name="Gladieux P."/>
            <person name="Thoren M.H."/>
            <person name="Johannesson H."/>
        </authorList>
    </citation>
    <scope>NUCLEOTIDE SEQUENCE</scope>
    <source>
        <strain evidence="1">CBS 606.72</strain>
    </source>
</reference>
<evidence type="ECO:0000313" key="2">
    <source>
        <dbReference type="Proteomes" id="UP001175000"/>
    </source>
</evidence>
<name>A0AA39XDG0_9PEZI</name>
<evidence type="ECO:0000313" key="1">
    <source>
        <dbReference type="EMBL" id="KAK0631919.1"/>
    </source>
</evidence>
<gene>
    <name evidence="1" type="ORF">B0T14DRAFT_502736</name>
</gene>
<keyword evidence="2" id="KW-1185">Reference proteome</keyword>
<sequence>MVLSAEEQEVINRMEQGVVTDYAPKLTKKELLGYGPAVASDFPGGKIESAMEAMRMLGGARAFNSDAGVTGDTREVVKRYHHEKKPVFFNTPEEKAWMESSKPGWKIHGPQDATKQAIVDSVVSGKYEKLGFVDATDTIPMIVNYHNQSTSYKTSDSAKFIKKLQELLPVDTTATTVPKQKTA</sequence>
<comment type="caution">
    <text evidence="1">The sequence shown here is derived from an EMBL/GenBank/DDBJ whole genome shotgun (WGS) entry which is preliminary data.</text>
</comment>
<dbReference type="AlphaFoldDB" id="A0AA39XDG0"/>
<accession>A0AA39XDG0</accession>
<dbReference type="EMBL" id="JAULSU010000001">
    <property type="protein sequence ID" value="KAK0631919.1"/>
    <property type="molecule type" value="Genomic_DNA"/>
</dbReference>
<proteinExistence type="predicted"/>